<feature type="compositionally biased region" description="Basic and acidic residues" evidence="1">
    <location>
        <begin position="23"/>
        <end position="44"/>
    </location>
</feature>
<keyword evidence="3" id="KW-1185">Reference proteome</keyword>
<feature type="region of interest" description="Disordered" evidence="1">
    <location>
        <begin position="15"/>
        <end position="56"/>
    </location>
</feature>
<evidence type="ECO:0000313" key="2">
    <source>
        <dbReference type="EMBL" id="KAJ6854083.1"/>
    </source>
</evidence>
<comment type="caution">
    <text evidence="2">The sequence shown here is derived from an EMBL/GenBank/DDBJ whole genome shotgun (WGS) entry which is preliminary data.</text>
</comment>
<reference evidence="2" key="2">
    <citation type="submission" date="2023-04" db="EMBL/GenBank/DDBJ databases">
        <authorList>
            <person name="Bruccoleri R.E."/>
            <person name="Oakeley E.J."/>
            <person name="Faust A.-M."/>
            <person name="Dessus-Babus S."/>
            <person name="Altorfer M."/>
            <person name="Burckhardt D."/>
            <person name="Oertli M."/>
            <person name="Naumann U."/>
            <person name="Petersen F."/>
            <person name="Wong J."/>
        </authorList>
    </citation>
    <scope>NUCLEOTIDE SEQUENCE</scope>
    <source>
        <strain evidence="2">GSM-AAB239-AS_SAM_17_03QT</strain>
        <tissue evidence="2">Leaf</tissue>
    </source>
</reference>
<dbReference type="EMBL" id="JANAVB010000197">
    <property type="protein sequence ID" value="KAJ6854083.1"/>
    <property type="molecule type" value="Genomic_DNA"/>
</dbReference>
<proteinExistence type="predicted"/>
<dbReference type="Proteomes" id="UP001140949">
    <property type="component" value="Unassembled WGS sequence"/>
</dbReference>
<name>A0AAX6IM55_IRIPA</name>
<evidence type="ECO:0000313" key="3">
    <source>
        <dbReference type="Proteomes" id="UP001140949"/>
    </source>
</evidence>
<dbReference type="AlphaFoldDB" id="A0AAX6IM55"/>
<sequence>MPPLRLHWEAELHHISNGASSSPDRRAADGRSRPPTAEAKEPRRLCLPHRWTSAPL</sequence>
<evidence type="ECO:0000256" key="1">
    <source>
        <dbReference type="SAM" id="MobiDB-lite"/>
    </source>
</evidence>
<gene>
    <name evidence="2" type="ORF">M6B38_100955</name>
</gene>
<reference evidence="2" key="1">
    <citation type="journal article" date="2023" name="GigaByte">
        <title>Genome assembly of the bearded iris, Iris pallida Lam.</title>
        <authorList>
            <person name="Bruccoleri R.E."/>
            <person name="Oakeley E.J."/>
            <person name="Faust A.M.E."/>
            <person name="Altorfer M."/>
            <person name="Dessus-Babus S."/>
            <person name="Burckhardt D."/>
            <person name="Oertli M."/>
            <person name="Naumann U."/>
            <person name="Petersen F."/>
            <person name="Wong J."/>
        </authorList>
    </citation>
    <scope>NUCLEOTIDE SEQUENCE</scope>
    <source>
        <strain evidence="2">GSM-AAB239-AS_SAM_17_03QT</strain>
    </source>
</reference>
<protein>
    <submittedName>
        <fullName evidence="2">Uncharacterized protein</fullName>
    </submittedName>
</protein>
<accession>A0AAX6IM55</accession>
<organism evidence="2 3">
    <name type="scientific">Iris pallida</name>
    <name type="common">Sweet iris</name>
    <dbReference type="NCBI Taxonomy" id="29817"/>
    <lineage>
        <taxon>Eukaryota</taxon>
        <taxon>Viridiplantae</taxon>
        <taxon>Streptophyta</taxon>
        <taxon>Embryophyta</taxon>
        <taxon>Tracheophyta</taxon>
        <taxon>Spermatophyta</taxon>
        <taxon>Magnoliopsida</taxon>
        <taxon>Liliopsida</taxon>
        <taxon>Asparagales</taxon>
        <taxon>Iridaceae</taxon>
        <taxon>Iridoideae</taxon>
        <taxon>Irideae</taxon>
        <taxon>Iris</taxon>
    </lineage>
</organism>